<dbReference type="PANTHER" id="PTHR43881">
    <property type="entry name" value="GAMMA-GLUTAMYLTRANSPEPTIDASE (AFU_ORTHOLOGUE AFUA_4G13580)"/>
    <property type="match status" value="1"/>
</dbReference>
<dbReference type="EMBL" id="BAAAEN010000008">
    <property type="protein sequence ID" value="GAA0507223.1"/>
    <property type="molecule type" value="Genomic_DNA"/>
</dbReference>
<dbReference type="InterPro" id="IPR029055">
    <property type="entry name" value="Ntn_hydrolases_N"/>
</dbReference>
<organism evidence="1 2">
    <name type="scientific">Pigmentiphaga daeguensis</name>
    <dbReference type="NCBI Taxonomy" id="414049"/>
    <lineage>
        <taxon>Bacteria</taxon>
        <taxon>Pseudomonadati</taxon>
        <taxon>Pseudomonadota</taxon>
        <taxon>Betaproteobacteria</taxon>
        <taxon>Burkholderiales</taxon>
        <taxon>Alcaligenaceae</taxon>
        <taxon>Pigmentiphaga</taxon>
    </lineage>
</organism>
<proteinExistence type="predicted"/>
<dbReference type="PANTHER" id="PTHR43881:SF5">
    <property type="entry name" value="GAMMA-GLUTAMYLTRANSPEPTIDASE"/>
    <property type="match status" value="1"/>
</dbReference>
<comment type="caution">
    <text evidence="1">The sequence shown here is derived from an EMBL/GenBank/DDBJ whole genome shotgun (WGS) entry which is preliminary data.</text>
</comment>
<dbReference type="PRINTS" id="PR01210">
    <property type="entry name" value="GGTRANSPTASE"/>
</dbReference>
<gene>
    <name evidence="1" type="ORF">GCM10009097_25410</name>
</gene>
<keyword evidence="2" id="KW-1185">Reference proteome</keyword>
<dbReference type="Gene3D" id="3.60.20.40">
    <property type="match status" value="1"/>
</dbReference>
<dbReference type="SUPFAM" id="SSF56235">
    <property type="entry name" value="N-terminal nucleophile aminohydrolases (Ntn hydrolases)"/>
    <property type="match status" value="1"/>
</dbReference>
<evidence type="ECO:0000313" key="1">
    <source>
        <dbReference type="EMBL" id="GAA0507223.1"/>
    </source>
</evidence>
<dbReference type="RefSeq" id="WP_279817612.1">
    <property type="nucleotide sequence ID" value="NZ_BAAAEN010000008.1"/>
</dbReference>
<dbReference type="Proteomes" id="UP001501706">
    <property type="component" value="Unassembled WGS sequence"/>
</dbReference>
<dbReference type="InterPro" id="IPR052896">
    <property type="entry name" value="GGT-like_enzyme"/>
</dbReference>
<reference evidence="2" key="1">
    <citation type="journal article" date="2019" name="Int. J. Syst. Evol. Microbiol.">
        <title>The Global Catalogue of Microorganisms (GCM) 10K type strain sequencing project: providing services to taxonomists for standard genome sequencing and annotation.</title>
        <authorList>
            <consortium name="The Broad Institute Genomics Platform"/>
            <consortium name="The Broad Institute Genome Sequencing Center for Infectious Disease"/>
            <person name="Wu L."/>
            <person name="Ma J."/>
        </authorList>
    </citation>
    <scope>NUCLEOTIDE SEQUENCE [LARGE SCALE GENOMIC DNA]</scope>
    <source>
        <strain evidence="2">JCM 14330</strain>
    </source>
</reference>
<evidence type="ECO:0000313" key="2">
    <source>
        <dbReference type="Proteomes" id="UP001501706"/>
    </source>
</evidence>
<dbReference type="InterPro" id="IPR043137">
    <property type="entry name" value="GGT_ssub_C"/>
</dbReference>
<sequence>MTRPVPRAAVFGRRRAIVTGHHLASQSALDTLQAGGSLVDAMISASAVLAVALPHATSLGGCGMMLYHDAASGTVQALNGTGRAPGLASPGVFADGVIGPRGPSTWVAPGLVRLWDEAHRRHGRLPWASLLADAVRHAADGIGCSSEIHRNLRSARPAVVRQPGFGSLFVPDGRPLAPGDLLRQPALADTLKRIARDGADAFYQGPIARSLDAFSRAQGGLLRMDDMLAQRAGWAPPVSLSVRDRHIHVMPPNSLGVLMLAQLDALAPYLDEPEGQRAYAQIQIARLCLETFQRKVADPAAPWPATLDPGQVARRLASVAGGTPSGARDPGDTAGIVLADGQGNALAMLQSVFQPFGSGCVDPETGILLNNRLIEFDLDPASPNVLGPGKRPVHTLNPYIVMEGGRPAMLGVSPGGVSQTTTGVQVIAHACFENLPLAQAIDAPRWSITRGGDILLEPGFEPGVAQRLREAGVPVEEDSLHEFYFGSAKAIRMRHDGTLEAAADLRRQACALAE</sequence>
<protein>
    <submittedName>
        <fullName evidence="1">Gamma-glutamyltransferase family protein</fullName>
    </submittedName>
</protein>
<accession>A0ABP3LVX5</accession>
<dbReference type="Pfam" id="PF01019">
    <property type="entry name" value="G_glu_transpept"/>
    <property type="match status" value="1"/>
</dbReference>
<name>A0ABP3LVX5_9BURK</name>